<accession>A0AAV1R2I8</accession>
<protein>
    <recommendedName>
        <fullName evidence="4">Wound-responsive family protein</fullName>
    </recommendedName>
</protein>
<dbReference type="PANTHER" id="PTHR33090">
    <property type="entry name" value="DUF3774 DOMAIN PROTEIN-RELATED"/>
    <property type="match status" value="1"/>
</dbReference>
<feature type="signal peptide" evidence="1">
    <location>
        <begin position="1"/>
        <end position="20"/>
    </location>
</feature>
<sequence>MSSAASKAWIVAASIFAVEALKDQGICRWNYTIRSLQQHAKSNIRSFTQSKILASSSSSRSSSPTTAAAVLSNEIRKANMKRREKSLEKSCQISNVIADQLIQENPRWNELFDLLDPKL</sequence>
<gene>
    <name evidence="2" type="ORF">DCAF_LOCUS5242</name>
</gene>
<evidence type="ECO:0000313" key="3">
    <source>
        <dbReference type="Proteomes" id="UP001314170"/>
    </source>
</evidence>
<dbReference type="Pfam" id="PF12609">
    <property type="entry name" value="DUF3774"/>
    <property type="match status" value="1"/>
</dbReference>
<proteinExistence type="predicted"/>
<comment type="caution">
    <text evidence="2">The sequence shown here is derived from an EMBL/GenBank/DDBJ whole genome shotgun (WGS) entry which is preliminary data.</text>
</comment>
<organism evidence="2 3">
    <name type="scientific">Dovyalis caffra</name>
    <dbReference type="NCBI Taxonomy" id="77055"/>
    <lineage>
        <taxon>Eukaryota</taxon>
        <taxon>Viridiplantae</taxon>
        <taxon>Streptophyta</taxon>
        <taxon>Embryophyta</taxon>
        <taxon>Tracheophyta</taxon>
        <taxon>Spermatophyta</taxon>
        <taxon>Magnoliopsida</taxon>
        <taxon>eudicotyledons</taxon>
        <taxon>Gunneridae</taxon>
        <taxon>Pentapetalae</taxon>
        <taxon>rosids</taxon>
        <taxon>fabids</taxon>
        <taxon>Malpighiales</taxon>
        <taxon>Salicaceae</taxon>
        <taxon>Flacourtieae</taxon>
        <taxon>Dovyalis</taxon>
    </lineage>
</organism>
<reference evidence="2 3" key="1">
    <citation type="submission" date="2024-01" db="EMBL/GenBank/DDBJ databases">
        <authorList>
            <person name="Waweru B."/>
        </authorList>
    </citation>
    <scope>NUCLEOTIDE SEQUENCE [LARGE SCALE GENOMIC DNA]</scope>
</reference>
<evidence type="ECO:0000313" key="2">
    <source>
        <dbReference type="EMBL" id="CAK7327529.1"/>
    </source>
</evidence>
<keyword evidence="3" id="KW-1185">Reference proteome</keyword>
<dbReference type="AlphaFoldDB" id="A0AAV1R2I8"/>
<dbReference type="EMBL" id="CAWUPB010000857">
    <property type="protein sequence ID" value="CAK7327529.1"/>
    <property type="molecule type" value="Genomic_DNA"/>
</dbReference>
<feature type="chain" id="PRO_5043875210" description="Wound-responsive family protein" evidence="1">
    <location>
        <begin position="21"/>
        <end position="119"/>
    </location>
</feature>
<evidence type="ECO:0000256" key="1">
    <source>
        <dbReference type="SAM" id="SignalP"/>
    </source>
</evidence>
<dbReference type="InterPro" id="IPR022251">
    <property type="entry name" value="DUF3774_wound-induced"/>
</dbReference>
<name>A0AAV1R2I8_9ROSI</name>
<dbReference type="Proteomes" id="UP001314170">
    <property type="component" value="Unassembled WGS sequence"/>
</dbReference>
<evidence type="ECO:0008006" key="4">
    <source>
        <dbReference type="Google" id="ProtNLM"/>
    </source>
</evidence>
<keyword evidence="1" id="KW-0732">Signal</keyword>